<evidence type="ECO:0000256" key="1">
    <source>
        <dbReference type="ARBA" id="ARBA00001968"/>
    </source>
</evidence>
<accession>A0A9P7KI22</accession>
<comment type="caution">
    <text evidence="4">The sequence shown here is derived from an EMBL/GenBank/DDBJ whole genome shotgun (WGS) entry which is preliminary data.</text>
</comment>
<keyword evidence="2" id="KW-0479">Metal-binding</keyword>
<evidence type="ECO:0000259" key="3">
    <source>
        <dbReference type="Pfam" id="PF13359"/>
    </source>
</evidence>
<gene>
    <name evidence="4" type="ORF">H0H81_012337</name>
</gene>
<feature type="domain" description="DDE Tnp4" evidence="3">
    <location>
        <begin position="3"/>
        <end position="79"/>
    </location>
</feature>
<name>A0A9P7KI22_9AGAR</name>
<comment type="cofactor">
    <cofactor evidence="1">
        <name>a divalent metal cation</name>
        <dbReference type="ChEBI" id="CHEBI:60240"/>
    </cofactor>
</comment>
<dbReference type="Proteomes" id="UP000717328">
    <property type="component" value="Unassembled WGS sequence"/>
</dbReference>
<dbReference type="OrthoDB" id="3233403at2759"/>
<organism evidence="4 5">
    <name type="scientific">Sphagnurus paluster</name>
    <dbReference type="NCBI Taxonomy" id="117069"/>
    <lineage>
        <taxon>Eukaryota</taxon>
        <taxon>Fungi</taxon>
        <taxon>Dikarya</taxon>
        <taxon>Basidiomycota</taxon>
        <taxon>Agaricomycotina</taxon>
        <taxon>Agaricomycetes</taxon>
        <taxon>Agaricomycetidae</taxon>
        <taxon>Agaricales</taxon>
        <taxon>Tricholomatineae</taxon>
        <taxon>Lyophyllaceae</taxon>
        <taxon>Sphagnurus</taxon>
    </lineage>
</organism>
<dbReference type="InterPro" id="IPR027806">
    <property type="entry name" value="HARBI1_dom"/>
</dbReference>
<reference evidence="4" key="1">
    <citation type="submission" date="2021-02" db="EMBL/GenBank/DDBJ databases">
        <authorList>
            <person name="Nieuwenhuis M."/>
            <person name="Van De Peppel L.J.J."/>
        </authorList>
    </citation>
    <scope>NUCLEOTIDE SEQUENCE</scope>
    <source>
        <strain evidence="4">D49</strain>
    </source>
</reference>
<sequence length="139" mass="16380">MSYPLTNFSIRPFNDNDFTQNPAEAQRRKRWNRKLSSLRIYVEHAFGRLKGRFPILRSMPGRHLKHMFRLVESLMILHNILEERGDNPTTIHGFNGKEDRQASDIVRGEAPEQMDLDGDDLHRQGLLRRKLLVDMNEIE</sequence>
<reference evidence="4" key="2">
    <citation type="submission" date="2021-10" db="EMBL/GenBank/DDBJ databases">
        <title>Phylogenomics reveals ancestral predisposition of the termite-cultivated fungus Termitomyces towards a domesticated lifestyle.</title>
        <authorList>
            <person name="Auxier B."/>
            <person name="Grum-Grzhimaylo A."/>
            <person name="Cardenas M.E."/>
            <person name="Lodge J.D."/>
            <person name="Laessoe T."/>
            <person name="Pedersen O."/>
            <person name="Smith M.E."/>
            <person name="Kuyper T.W."/>
            <person name="Franco-Molano E.A."/>
            <person name="Baroni T.J."/>
            <person name="Aanen D.K."/>
        </authorList>
    </citation>
    <scope>NUCLEOTIDE SEQUENCE</scope>
    <source>
        <strain evidence="4">D49</strain>
    </source>
</reference>
<proteinExistence type="predicted"/>
<evidence type="ECO:0000256" key="2">
    <source>
        <dbReference type="ARBA" id="ARBA00022723"/>
    </source>
</evidence>
<keyword evidence="5" id="KW-1185">Reference proteome</keyword>
<evidence type="ECO:0000313" key="4">
    <source>
        <dbReference type="EMBL" id="KAG5650414.1"/>
    </source>
</evidence>
<evidence type="ECO:0000313" key="5">
    <source>
        <dbReference type="Proteomes" id="UP000717328"/>
    </source>
</evidence>
<dbReference type="AlphaFoldDB" id="A0A9P7KI22"/>
<dbReference type="EMBL" id="JABCKI010000458">
    <property type="protein sequence ID" value="KAG5650414.1"/>
    <property type="molecule type" value="Genomic_DNA"/>
</dbReference>
<dbReference type="Pfam" id="PF13359">
    <property type="entry name" value="DDE_Tnp_4"/>
    <property type="match status" value="1"/>
</dbReference>
<protein>
    <recommendedName>
        <fullName evidence="3">DDE Tnp4 domain-containing protein</fullName>
    </recommendedName>
</protein>
<dbReference type="GO" id="GO:0046872">
    <property type="term" value="F:metal ion binding"/>
    <property type="evidence" value="ECO:0007669"/>
    <property type="project" value="UniProtKB-KW"/>
</dbReference>